<accession>A0A8D2CSG1</accession>
<keyword evidence="2" id="KW-1185">Reference proteome</keyword>
<dbReference type="PANTHER" id="PTHR41403">
    <property type="entry name" value="RCG43477-RELATED"/>
    <property type="match status" value="1"/>
</dbReference>
<protein>
    <submittedName>
        <fullName evidence="1">Uncharacterized protein</fullName>
    </submittedName>
</protein>
<dbReference type="PANTHER" id="PTHR41403:SF3">
    <property type="entry name" value="ZNRD1 ANTISENSE RNA 1-RELATED"/>
    <property type="match status" value="1"/>
</dbReference>
<reference evidence="1" key="1">
    <citation type="submission" date="2025-08" db="UniProtKB">
        <authorList>
            <consortium name="Ensembl"/>
        </authorList>
    </citation>
    <scope>IDENTIFICATION</scope>
</reference>
<dbReference type="InterPro" id="IPR040005">
    <property type="entry name" value="Polr1has"/>
</dbReference>
<dbReference type="GeneTree" id="ENSGT00390000016534"/>
<dbReference type="Proteomes" id="UP000694564">
    <property type="component" value="Chromosome 7"/>
</dbReference>
<evidence type="ECO:0000313" key="1">
    <source>
        <dbReference type="Ensembl" id="ENSSVLP00005014218.1"/>
    </source>
</evidence>
<name>A0A8D2CSG1_SCIVU</name>
<dbReference type="AlphaFoldDB" id="A0A8D2CSG1"/>
<proteinExistence type="predicted"/>
<evidence type="ECO:0000313" key="2">
    <source>
        <dbReference type="Proteomes" id="UP000694564"/>
    </source>
</evidence>
<organism evidence="1 2">
    <name type="scientific">Sciurus vulgaris</name>
    <name type="common">Eurasian red squirrel</name>
    <dbReference type="NCBI Taxonomy" id="55149"/>
    <lineage>
        <taxon>Eukaryota</taxon>
        <taxon>Metazoa</taxon>
        <taxon>Chordata</taxon>
        <taxon>Craniata</taxon>
        <taxon>Vertebrata</taxon>
        <taxon>Euteleostomi</taxon>
        <taxon>Mammalia</taxon>
        <taxon>Eutheria</taxon>
        <taxon>Euarchontoglires</taxon>
        <taxon>Glires</taxon>
        <taxon>Rodentia</taxon>
        <taxon>Sciuromorpha</taxon>
        <taxon>Sciuridae</taxon>
        <taxon>Sciurinae</taxon>
        <taxon>Sciurini</taxon>
        <taxon>Sciurus</taxon>
    </lineage>
</organism>
<dbReference type="Ensembl" id="ENSSVLT00005015726.1">
    <property type="protein sequence ID" value="ENSSVLP00005014218.1"/>
    <property type="gene ID" value="ENSSVLG00005011319.1"/>
</dbReference>
<sequence length="218" mass="26710">MLYVLIEAQRDRLKKLQKDNELIKLESRMIPEDKRVQGTREGQKQYYWVPERERKQIQRHMHQTGQAREFKNKAFRQPRLLSTTTLPKIKPEKHGIPKAQRRKQVNEREQMQIKDHQERMIRGRELIEQRLKERILRKSQSQLPTYEKQERIQKETKEFERVVAYPLFQPRNRSRIKVNILMEKSQNKEEVETVIKQHQRKFLVVPPFLKSQIRKIKE</sequence>
<reference evidence="1" key="2">
    <citation type="submission" date="2025-09" db="UniProtKB">
        <authorList>
            <consortium name="Ensembl"/>
        </authorList>
    </citation>
    <scope>IDENTIFICATION</scope>
</reference>